<keyword evidence="2" id="KW-1185">Reference proteome</keyword>
<accession>A0A7H9HX71</accession>
<evidence type="ECO:0000313" key="1">
    <source>
        <dbReference type="EMBL" id="QLQ81839.1"/>
    </source>
</evidence>
<dbReference type="Proteomes" id="UP000510647">
    <property type="component" value="Chromosome 7"/>
</dbReference>
<organism evidence="1 2">
    <name type="scientific">Torulaspora globosa</name>
    <dbReference type="NCBI Taxonomy" id="48254"/>
    <lineage>
        <taxon>Eukaryota</taxon>
        <taxon>Fungi</taxon>
        <taxon>Dikarya</taxon>
        <taxon>Ascomycota</taxon>
        <taxon>Saccharomycotina</taxon>
        <taxon>Saccharomycetes</taxon>
        <taxon>Saccharomycetales</taxon>
        <taxon>Saccharomycetaceae</taxon>
        <taxon>Torulaspora</taxon>
    </lineage>
</organism>
<protein>
    <submittedName>
        <fullName evidence="1">Uncharacterized protein</fullName>
    </submittedName>
</protein>
<dbReference type="OrthoDB" id="3972963at2759"/>
<dbReference type="EMBL" id="CP059273">
    <property type="protein sequence ID" value="QLQ81839.1"/>
    <property type="molecule type" value="Genomic_DNA"/>
</dbReference>
<dbReference type="AlphaFoldDB" id="A0A7H9HX71"/>
<reference evidence="1 2" key="1">
    <citation type="submission" date="2020-06" db="EMBL/GenBank/DDBJ databases">
        <title>The yeast mating-type switching endonuclease HO is a domesticated member of an unorthodox homing genetic element family.</title>
        <authorList>
            <person name="Coughlan A.Y."/>
            <person name="Lombardi L."/>
            <person name="Braun-Galleani S."/>
            <person name="Martos A.R."/>
            <person name="Galeote V."/>
            <person name="Bigey F."/>
            <person name="Dequin S."/>
            <person name="Byrne K.P."/>
            <person name="Wolfe K.H."/>
        </authorList>
    </citation>
    <scope>NUCLEOTIDE SEQUENCE [LARGE SCALE GENOMIC DNA]</scope>
    <source>
        <strain evidence="1 2">CBS2947</strain>
    </source>
</reference>
<evidence type="ECO:0000313" key="2">
    <source>
        <dbReference type="Proteomes" id="UP000510647"/>
    </source>
</evidence>
<sequence length="91" mass="10965">MFGTAVKRLAFKTWYELNAREKQRFVEAFVDTHQRQYPRSRTNRSLRALSARHDTRHEDSPSLFAVFYSDIHSNRCRRFSDPSFQRLLVEK</sequence>
<name>A0A7H9HX71_9SACH</name>
<gene>
    <name evidence="1" type="ORF">HG537_0G00930</name>
</gene>
<proteinExistence type="predicted"/>